<dbReference type="Pfam" id="PF03009">
    <property type="entry name" value="GDPD"/>
    <property type="match status" value="1"/>
</dbReference>
<dbReference type="PROSITE" id="PS51704">
    <property type="entry name" value="GP_PDE"/>
    <property type="match status" value="1"/>
</dbReference>
<gene>
    <name evidence="3" type="ORF">QPX54_04710</name>
</gene>
<feature type="region of interest" description="Disordered" evidence="1">
    <location>
        <begin position="54"/>
        <end position="76"/>
    </location>
</feature>
<evidence type="ECO:0000313" key="3">
    <source>
        <dbReference type="EMBL" id="MDK4325818.1"/>
    </source>
</evidence>
<dbReference type="AlphaFoldDB" id="A0AAP4BU48"/>
<dbReference type="PANTHER" id="PTHR46211:SF14">
    <property type="entry name" value="GLYCEROPHOSPHODIESTER PHOSPHODIESTERASE"/>
    <property type="match status" value="1"/>
</dbReference>
<evidence type="ECO:0000256" key="1">
    <source>
        <dbReference type="SAM" id="MobiDB-lite"/>
    </source>
</evidence>
<proteinExistence type="predicted"/>
<dbReference type="InterPro" id="IPR030395">
    <property type="entry name" value="GP_PDE_dom"/>
</dbReference>
<reference evidence="3" key="1">
    <citation type="submission" date="2023-05" db="EMBL/GenBank/DDBJ databases">
        <title>Metabolic capabilities are highly conserved among human nasal-associated Corynebacterium species in pangenomic analyses.</title>
        <authorList>
            <person name="Tran T.H."/>
            <person name="Roberts A.Q."/>
            <person name="Escapa I.F."/>
            <person name="Gao W."/>
            <person name="Conlan S."/>
            <person name="Kong H."/>
            <person name="Segre J.A."/>
            <person name="Kelly M.S."/>
            <person name="Lemon K.P."/>
        </authorList>
    </citation>
    <scope>NUCLEOTIDE SEQUENCE</scope>
    <source>
        <strain evidence="3">KPL2654</strain>
    </source>
</reference>
<dbReference type="PANTHER" id="PTHR46211">
    <property type="entry name" value="GLYCEROPHOSPHORYL DIESTER PHOSPHODIESTERASE"/>
    <property type="match status" value="1"/>
</dbReference>
<feature type="domain" description="GP-PDE" evidence="2">
    <location>
        <begin position="107"/>
        <end position="401"/>
    </location>
</feature>
<organism evidence="3 4">
    <name type="scientific">Corynebacterium propinquum</name>
    <dbReference type="NCBI Taxonomy" id="43769"/>
    <lineage>
        <taxon>Bacteria</taxon>
        <taxon>Bacillati</taxon>
        <taxon>Actinomycetota</taxon>
        <taxon>Actinomycetes</taxon>
        <taxon>Mycobacteriales</taxon>
        <taxon>Corynebacteriaceae</taxon>
        <taxon>Corynebacterium</taxon>
    </lineage>
</organism>
<dbReference type="Proteomes" id="UP001226160">
    <property type="component" value="Unassembled WGS sequence"/>
</dbReference>
<feature type="region of interest" description="Disordered" evidence="1">
    <location>
        <begin position="1"/>
        <end position="24"/>
    </location>
</feature>
<feature type="compositionally biased region" description="Low complexity" evidence="1">
    <location>
        <begin position="54"/>
        <end position="73"/>
    </location>
</feature>
<dbReference type="GO" id="GO:0006629">
    <property type="term" value="P:lipid metabolic process"/>
    <property type="evidence" value="ECO:0007669"/>
    <property type="project" value="InterPro"/>
</dbReference>
<dbReference type="InterPro" id="IPR017946">
    <property type="entry name" value="PLC-like_Pdiesterase_TIM-brl"/>
</dbReference>
<evidence type="ECO:0000259" key="2">
    <source>
        <dbReference type="PROSITE" id="PS51704"/>
    </source>
</evidence>
<dbReference type="RefSeq" id="WP_284589582.1">
    <property type="nucleotide sequence ID" value="NZ_JASNVP010000004.1"/>
</dbReference>
<dbReference type="Gene3D" id="3.20.20.190">
    <property type="entry name" value="Phosphatidylinositol (PI) phosphodiesterase"/>
    <property type="match status" value="1"/>
</dbReference>
<protein>
    <submittedName>
        <fullName evidence="3">Glycerophosphodiester phosphodiesterase family protein</fullName>
    </submittedName>
</protein>
<comment type="caution">
    <text evidence="3">The sequence shown here is derived from an EMBL/GenBank/DDBJ whole genome shotgun (WGS) entry which is preliminary data.</text>
</comment>
<dbReference type="GO" id="GO:0008081">
    <property type="term" value="F:phosphoric diester hydrolase activity"/>
    <property type="evidence" value="ECO:0007669"/>
    <property type="project" value="InterPro"/>
</dbReference>
<sequence length="404" mass="43917">MTDSARAFGLSSLRNSRSSRRGGTSGAKVIAALGVSAIALAGCSQADDAADAAHNAADNASEAAESVTESTSAGQEEKLTFDKQQVAELDVQANPVPAAAAKLPDGFDLQSHRFGRGEWIESSREGLEKSLEMGVTTLEFDIELSADGVPVVWHDTEIDAEKCQDTKPVTEDDPQFPYVGKLLHDLTFEQVSTLNCNKNLDDFPDAAPQDDNRLLQLSEVFEIAADYPDVHFNIETKLEPEHREQTASPQEFVDAIMDEVDDADVADRTMIQSFDWASLPLVRERDAEIPLVLLWDETTWKSGSAWIGDVDYDAVDGDIVEAAKQLGVQVLSPGHAVPYGQTPRDDDYHPVATPELISQAHKAGMAVVPWTVNDEDTMREQIAAGVDGFITDYPSMGQAVVREK</sequence>
<dbReference type="EMBL" id="JASNVP010000004">
    <property type="protein sequence ID" value="MDK4325818.1"/>
    <property type="molecule type" value="Genomic_DNA"/>
</dbReference>
<name>A0AAP4BU48_9CORY</name>
<dbReference type="PROSITE" id="PS50007">
    <property type="entry name" value="PIPLC_X_DOMAIN"/>
    <property type="match status" value="1"/>
</dbReference>
<accession>A0AAP4BU48</accession>
<dbReference type="SUPFAM" id="SSF51695">
    <property type="entry name" value="PLC-like phosphodiesterases"/>
    <property type="match status" value="1"/>
</dbReference>
<evidence type="ECO:0000313" key="4">
    <source>
        <dbReference type="Proteomes" id="UP001226160"/>
    </source>
</evidence>